<dbReference type="InterPro" id="IPR043128">
    <property type="entry name" value="Rev_trsase/Diguanyl_cyclase"/>
</dbReference>
<dbReference type="RefSeq" id="WP_092377808.1">
    <property type="nucleotide sequence ID" value="NZ_FORX01000019.1"/>
</dbReference>
<dbReference type="OrthoDB" id="9778432at2"/>
<protein>
    <recommendedName>
        <fullName evidence="1">diguanylate cyclase</fullName>
        <ecNumber evidence="1">2.7.7.65</ecNumber>
    </recommendedName>
</protein>
<dbReference type="InterPro" id="IPR013656">
    <property type="entry name" value="PAS_4"/>
</dbReference>
<name>A0A1I3YAF6_9BACT</name>
<evidence type="ECO:0000256" key="1">
    <source>
        <dbReference type="ARBA" id="ARBA00012528"/>
    </source>
</evidence>
<comment type="catalytic activity">
    <reaction evidence="2">
        <text>2 GTP = 3',3'-c-di-GMP + 2 diphosphate</text>
        <dbReference type="Rhea" id="RHEA:24898"/>
        <dbReference type="ChEBI" id="CHEBI:33019"/>
        <dbReference type="ChEBI" id="CHEBI:37565"/>
        <dbReference type="ChEBI" id="CHEBI:58805"/>
        <dbReference type="EC" id="2.7.7.65"/>
    </reaction>
</comment>
<dbReference type="GO" id="GO:0043709">
    <property type="term" value="P:cell adhesion involved in single-species biofilm formation"/>
    <property type="evidence" value="ECO:0007669"/>
    <property type="project" value="TreeGrafter"/>
</dbReference>
<accession>A0A1I3YAF6</accession>
<dbReference type="Pfam" id="PF00990">
    <property type="entry name" value="GGDEF"/>
    <property type="match status" value="1"/>
</dbReference>
<dbReference type="PANTHER" id="PTHR45138">
    <property type="entry name" value="REGULATORY COMPONENTS OF SENSORY TRANSDUCTION SYSTEM"/>
    <property type="match status" value="1"/>
</dbReference>
<feature type="domain" description="GGDEF" evidence="3">
    <location>
        <begin position="201"/>
        <end position="337"/>
    </location>
</feature>
<sequence length="340" mass="37690">MNSPESAQSSAPPLDTKALVHVFEELWKHSSDPFWICMPAGDDYELLVANDAAVRLDIRQIAGNTVRGIVGYGPEGDELISGYHECMASGEAVTFEQRPVLHGSRRLFETLLVPVKNDTGAITHIWGMARDLTRFLVSQNALVHLNEQLEVKILQRTMELEEANKKLAELSMTDGLTGIANRRKFDAALVEEWTRAVRAGSTLALVMLDIDHFKKYNDHYGHQQGDDCLKRVAEVLRAGARRQGDLATRYGGEEFCMILPDTSLDGAFEIAERLRREVEELNMPHEQSEFGRVTVSLGVAASTSGKGQGPAELLRLADASLYRAKSEGRNCVRGTSPWII</sequence>
<dbReference type="NCBIfam" id="TIGR00254">
    <property type="entry name" value="GGDEF"/>
    <property type="match status" value="1"/>
</dbReference>
<dbReference type="SUPFAM" id="SSF55785">
    <property type="entry name" value="PYP-like sensor domain (PAS domain)"/>
    <property type="match status" value="1"/>
</dbReference>
<dbReference type="Pfam" id="PF08448">
    <property type="entry name" value="PAS_4"/>
    <property type="match status" value="1"/>
</dbReference>
<evidence type="ECO:0000313" key="4">
    <source>
        <dbReference type="EMBL" id="SFK28241.1"/>
    </source>
</evidence>
<proteinExistence type="predicted"/>
<dbReference type="Gene3D" id="3.30.70.270">
    <property type="match status" value="1"/>
</dbReference>
<dbReference type="Proteomes" id="UP000198635">
    <property type="component" value="Unassembled WGS sequence"/>
</dbReference>
<dbReference type="CDD" id="cd01949">
    <property type="entry name" value="GGDEF"/>
    <property type="match status" value="1"/>
</dbReference>
<dbReference type="EMBL" id="FORX01000019">
    <property type="protein sequence ID" value="SFK28241.1"/>
    <property type="molecule type" value="Genomic_DNA"/>
</dbReference>
<dbReference type="GO" id="GO:0052621">
    <property type="term" value="F:diguanylate cyclase activity"/>
    <property type="evidence" value="ECO:0007669"/>
    <property type="project" value="UniProtKB-EC"/>
</dbReference>
<dbReference type="SUPFAM" id="SSF55073">
    <property type="entry name" value="Nucleotide cyclase"/>
    <property type="match status" value="1"/>
</dbReference>
<keyword evidence="5" id="KW-1185">Reference proteome</keyword>
<dbReference type="AlphaFoldDB" id="A0A1I3YAF6"/>
<dbReference type="STRING" id="52560.SAMN04488082_11932"/>
<evidence type="ECO:0000259" key="3">
    <source>
        <dbReference type="PROSITE" id="PS50887"/>
    </source>
</evidence>
<dbReference type="EC" id="2.7.7.65" evidence="1"/>
<dbReference type="Gene3D" id="3.30.450.20">
    <property type="entry name" value="PAS domain"/>
    <property type="match status" value="1"/>
</dbReference>
<dbReference type="InterPro" id="IPR050469">
    <property type="entry name" value="Diguanylate_Cyclase"/>
</dbReference>
<gene>
    <name evidence="4" type="ORF">SAMN04488082_11932</name>
</gene>
<dbReference type="InterPro" id="IPR035965">
    <property type="entry name" value="PAS-like_dom_sf"/>
</dbReference>
<dbReference type="FunFam" id="3.30.70.270:FF:000001">
    <property type="entry name" value="Diguanylate cyclase domain protein"/>
    <property type="match status" value="1"/>
</dbReference>
<reference evidence="5" key="1">
    <citation type="submission" date="2016-10" db="EMBL/GenBank/DDBJ databases">
        <authorList>
            <person name="Varghese N."/>
            <person name="Submissions S."/>
        </authorList>
    </citation>
    <scope>NUCLEOTIDE SEQUENCE [LARGE SCALE GENOMIC DNA]</scope>
    <source>
        <strain evidence="5">DSM 5918</strain>
    </source>
</reference>
<dbReference type="SMART" id="SM00267">
    <property type="entry name" value="GGDEF"/>
    <property type="match status" value="1"/>
</dbReference>
<dbReference type="PROSITE" id="PS50887">
    <property type="entry name" value="GGDEF"/>
    <property type="match status" value="1"/>
</dbReference>
<dbReference type="InterPro" id="IPR029787">
    <property type="entry name" value="Nucleotide_cyclase"/>
</dbReference>
<evidence type="ECO:0000256" key="2">
    <source>
        <dbReference type="ARBA" id="ARBA00034247"/>
    </source>
</evidence>
<dbReference type="GO" id="GO:0005886">
    <property type="term" value="C:plasma membrane"/>
    <property type="evidence" value="ECO:0007669"/>
    <property type="project" value="TreeGrafter"/>
</dbReference>
<dbReference type="GO" id="GO:1902201">
    <property type="term" value="P:negative regulation of bacterial-type flagellum-dependent cell motility"/>
    <property type="evidence" value="ECO:0007669"/>
    <property type="project" value="TreeGrafter"/>
</dbReference>
<dbReference type="InterPro" id="IPR000160">
    <property type="entry name" value="GGDEF_dom"/>
</dbReference>
<evidence type="ECO:0000313" key="5">
    <source>
        <dbReference type="Proteomes" id="UP000198635"/>
    </source>
</evidence>
<organism evidence="4 5">
    <name type="scientific">Desulfomicrobium apsheronum</name>
    <dbReference type="NCBI Taxonomy" id="52560"/>
    <lineage>
        <taxon>Bacteria</taxon>
        <taxon>Pseudomonadati</taxon>
        <taxon>Thermodesulfobacteriota</taxon>
        <taxon>Desulfovibrionia</taxon>
        <taxon>Desulfovibrionales</taxon>
        <taxon>Desulfomicrobiaceae</taxon>
        <taxon>Desulfomicrobium</taxon>
    </lineage>
</organism>
<dbReference type="PANTHER" id="PTHR45138:SF9">
    <property type="entry name" value="DIGUANYLATE CYCLASE DGCM-RELATED"/>
    <property type="match status" value="1"/>
</dbReference>